<evidence type="ECO:0000313" key="2">
    <source>
        <dbReference type="Proteomes" id="UP000008204"/>
    </source>
</evidence>
<dbReference type="AlphaFoldDB" id="B7K2F8"/>
<evidence type="ECO:0000313" key="1">
    <source>
        <dbReference type="EMBL" id="ACK66351.1"/>
    </source>
</evidence>
<keyword evidence="2" id="KW-1185">Reference proteome</keyword>
<dbReference type="OrthoDB" id="428699at2"/>
<proteinExistence type="predicted"/>
<dbReference type="EMBL" id="CP001287">
    <property type="protein sequence ID" value="ACK66351.1"/>
    <property type="molecule type" value="Genomic_DNA"/>
</dbReference>
<dbReference type="KEGG" id="cyp:PCC8801_2335"/>
<gene>
    <name evidence="1" type="ordered locus">PCC8801_2335</name>
</gene>
<organism evidence="1 2">
    <name type="scientific">Rippkaea orientalis (strain PCC 8801 / RF-1)</name>
    <name type="common">Cyanothece sp. (strain PCC 8801)</name>
    <dbReference type="NCBI Taxonomy" id="41431"/>
    <lineage>
        <taxon>Bacteria</taxon>
        <taxon>Bacillati</taxon>
        <taxon>Cyanobacteriota</taxon>
        <taxon>Cyanophyceae</taxon>
        <taxon>Oscillatoriophycideae</taxon>
        <taxon>Chroococcales</taxon>
        <taxon>Aphanothecaceae</taxon>
        <taxon>Rippkaea</taxon>
        <taxon>Rippkaea orientalis</taxon>
    </lineage>
</organism>
<reference evidence="2" key="1">
    <citation type="journal article" date="2011" name="MBio">
        <title>Novel metabolic attributes of the genus Cyanothece, comprising a group of unicellular nitrogen-fixing Cyanobacteria.</title>
        <authorList>
            <person name="Bandyopadhyay A."/>
            <person name="Elvitigala T."/>
            <person name="Welsh E."/>
            <person name="Stockel J."/>
            <person name="Liberton M."/>
            <person name="Min H."/>
            <person name="Sherman L.A."/>
            <person name="Pakrasi H.B."/>
        </authorList>
    </citation>
    <scope>NUCLEOTIDE SEQUENCE [LARGE SCALE GENOMIC DNA]</scope>
    <source>
        <strain evidence="2">PCC 8801</strain>
    </source>
</reference>
<dbReference type="HOGENOM" id="CLU_2648422_0_0_3"/>
<dbReference type="Proteomes" id="UP000008204">
    <property type="component" value="Chromosome"/>
</dbReference>
<sequence>MTTTKSKNSSIDHIIEIIGTLSIEDKVKLCQWLEQEITASKQPWLKTVGIFKQDCQFDDVQQFIHEYRQEIDEIEE</sequence>
<dbReference type="RefSeq" id="WP_012595619.1">
    <property type="nucleotide sequence ID" value="NC_011726.1"/>
</dbReference>
<name>B7K2F8_RIPO1</name>
<accession>B7K2F8</accession>
<protein>
    <submittedName>
        <fullName evidence="1">Uncharacterized protein</fullName>
    </submittedName>
</protein>